<organism evidence="1 2">
    <name type="scientific">Avena sativa</name>
    <name type="common">Oat</name>
    <dbReference type="NCBI Taxonomy" id="4498"/>
    <lineage>
        <taxon>Eukaryota</taxon>
        <taxon>Viridiplantae</taxon>
        <taxon>Streptophyta</taxon>
        <taxon>Embryophyta</taxon>
        <taxon>Tracheophyta</taxon>
        <taxon>Spermatophyta</taxon>
        <taxon>Magnoliopsida</taxon>
        <taxon>Liliopsida</taxon>
        <taxon>Poales</taxon>
        <taxon>Poaceae</taxon>
        <taxon>BOP clade</taxon>
        <taxon>Pooideae</taxon>
        <taxon>Poodae</taxon>
        <taxon>Poeae</taxon>
        <taxon>Poeae Chloroplast Group 1 (Aveneae type)</taxon>
        <taxon>Aveninae</taxon>
        <taxon>Avena</taxon>
    </lineage>
</organism>
<proteinExistence type="predicted"/>
<name>A0ACD5YVN9_AVESA</name>
<reference evidence="1" key="2">
    <citation type="submission" date="2025-09" db="UniProtKB">
        <authorList>
            <consortium name="EnsemblPlants"/>
        </authorList>
    </citation>
    <scope>IDENTIFICATION</scope>
</reference>
<keyword evidence="2" id="KW-1185">Reference proteome</keyword>
<accession>A0ACD5YVN9</accession>
<protein>
    <submittedName>
        <fullName evidence="1">Uncharacterized protein</fullName>
    </submittedName>
</protein>
<reference evidence="1" key="1">
    <citation type="submission" date="2021-05" db="EMBL/GenBank/DDBJ databases">
        <authorList>
            <person name="Scholz U."/>
            <person name="Mascher M."/>
            <person name="Fiebig A."/>
        </authorList>
    </citation>
    <scope>NUCLEOTIDE SEQUENCE [LARGE SCALE GENOMIC DNA]</scope>
</reference>
<evidence type="ECO:0000313" key="2">
    <source>
        <dbReference type="Proteomes" id="UP001732700"/>
    </source>
</evidence>
<dbReference type="EnsemblPlants" id="AVESA.00010b.r2.6AG1035430.1">
    <property type="protein sequence ID" value="AVESA.00010b.r2.6AG1035430.1.CDS.1"/>
    <property type="gene ID" value="AVESA.00010b.r2.6AG1035430"/>
</dbReference>
<evidence type="ECO:0000313" key="1">
    <source>
        <dbReference type="EnsemblPlants" id="AVESA.00010b.r2.6AG1035430.1.CDS.1"/>
    </source>
</evidence>
<dbReference type="Proteomes" id="UP001732700">
    <property type="component" value="Chromosome 6A"/>
</dbReference>
<sequence>MAARDDDIDGGGDCDCGLWEMLCYIWPGILGALVALLLVCPILYLGFLHSEDEAKIPEYRVAVAGFSGLDPDRDLSLATLDPTFDLTIRITEPRKYDAACFEHGHVASVSYAGVALARGPVPEFCAKSENVTERGSVMAWGNGMVVPQFARERLAEELRRGDAAVDVALVAPPKYCKFCQQKVLLCTAALGRGGEPSPPCRVIYQDLPEEYPGPGTGTGRKLLKPRGGAAAQKAAFL</sequence>